<dbReference type="Proteomes" id="UP000178509">
    <property type="component" value="Unassembled WGS sequence"/>
</dbReference>
<evidence type="ECO:0008006" key="6">
    <source>
        <dbReference type="Google" id="ProtNLM"/>
    </source>
</evidence>
<dbReference type="GO" id="GO:0009103">
    <property type="term" value="P:lipopolysaccharide biosynthetic process"/>
    <property type="evidence" value="ECO:0007669"/>
    <property type="project" value="TreeGrafter"/>
</dbReference>
<dbReference type="STRING" id="1802164.A3H51_00190"/>
<evidence type="ECO:0000313" key="5">
    <source>
        <dbReference type="Proteomes" id="UP000178509"/>
    </source>
</evidence>
<dbReference type="GO" id="GO:0016757">
    <property type="term" value="F:glycosyltransferase activity"/>
    <property type="evidence" value="ECO:0007669"/>
    <property type="project" value="InterPro"/>
</dbReference>
<dbReference type="CDD" id="cd03809">
    <property type="entry name" value="GT4_MtfB-like"/>
    <property type="match status" value="1"/>
</dbReference>
<evidence type="ECO:0000259" key="2">
    <source>
        <dbReference type="Pfam" id="PF00534"/>
    </source>
</evidence>
<evidence type="ECO:0000256" key="1">
    <source>
        <dbReference type="ARBA" id="ARBA00022679"/>
    </source>
</evidence>
<comment type="caution">
    <text evidence="4">The sequence shown here is derived from an EMBL/GenBank/DDBJ whole genome shotgun (WGS) entry which is preliminary data.</text>
</comment>
<dbReference type="PANTHER" id="PTHR46401:SF2">
    <property type="entry name" value="GLYCOSYLTRANSFERASE WBBK-RELATED"/>
    <property type="match status" value="1"/>
</dbReference>
<gene>
    <name evidence="4" type="ORF">A3H51_00190</name>
</gene>
<reference evidence="4 5" key="1">
    <citation type="journal article" date="2016" name="Nat. Commun.">
        <title>Thousands of microbial genomes shed light on interconnected biogeochemical processes in an aquifer system.</title>
        <authorList>
            <person name="Anantharaman K."/>
            <person name="Brown C.T."/>
            <person name="Hug L.A."/>
            <person name="Sharon I."/>
            <person name="Castelle C.J."/>
            <person name="Probst A.J."/>
            <person name="Thomas B.C."/>
            <person name="Singh A."/>
            <person name="Wilkins M.J."/>
            <person name="Karaoz U."/>
            <person name="Brodie E.L."/>
            <person name="Williams K.H."/>
            <person name="Hubbard S.S."/>
            <person name="Banfield J.F."/>
        </authorList>
    </citation>
    <scope>NUCLEOTIDE SEQUENCE [LARGE SCALE GENOMIC DNA]</scope>
</reference>
<dbReference type="AlphaFoldDB" id="A0A1G2HIG3"/>
<feature type="domain" description="Glycosyl transferase family 1" evidence="2">
    <location>
        <begin position="201"/>
        <end position="369"/>
    </location>
</feature>
<proteinExistence type="predicted"/>
<evidence type="ECO:0000259" key="3">
    <source>
        <dbReference type="Pfam" id="PF13439"/>
    </source>
</evidence>
<dbReference type="Gene3D" id="3.40.50.2000">
    <property type="entry name" value="Glycogen Phosphorylase B"/>
    <property type="match status" value="2"/>
</dbReference>
<dbReference type="PANTHER" id="PTHR46401">
    <property type="entry name" value="GLYCOSYLTRANSFERASE WBBK-RELATED"/>
    <property type="match status" value="1"/>
</dbReference>
<feature type="domain" description="Glycosyltransferase subfamily 4-like N-terminal" evidence="3">
    <location>
        <begin position="27"/>
        <end position="195"/>
    </location>
</feature>
<keyword evidence="1" id="KW-0808">Transferase</keyword>
<dbReference type="EMBL" id="MHOJ01000024">
    <property type="protein sequence ID" value="OGZ62189.1"/>
    <property type="molecule type" value="Genomic_DNA"/>
</dbReference>
<organism evidence="4 5">
    <name type="scientific">Candidatus Spechtbacteria bacterium RIFCSPLOWO2_02_FULL_38_8</name>
    <dbReference type="NCBI Taxonomy" id="1802164"/>
    <lineage>
        <taxon>Bacteria</taxon>
        <taxon>Candidatus Spechtiibacteriota</taxon>
    </lineage>
</organism>
<dbReference type="InterPro" id="IPR028098">
    <property type="entry name" value="Glyco_trans_4-like_N"/>
</dbReference>
<dbReference type="InterPro" id="IPR001296">
    <property type="entry name" value="Glyco_trans_1"/>
</dbReference>
<sequence>MSKANKKLKIGIDCYKLEDLTGSQRAGVGRHLYKLLEEISKRPQLADEFKFYLYFKGHIPADIPFFNNPIFVKKVAKLPFFLPFFRPSYNIYFHIALPIFALKDRIDATFFASFMLPALFVTKSIVVLTNDIYYEYKCGSLPKKYKIAYRLFSNWAARRATQVTTQTYASRDEISKYFNLDKDKIFVAPLGVDAQEYEPTESVRKKYYILYVGQAFPRRHLCETLLAFEKISPEFPDLKFIAIGIDKYNPPIITKLIKDINERLGDKVIWKQGVNDDELRKLYQEAKLFTYISSSEAMGLPPLEALAAGTAPVVADTSTTREIFSAEGGSASGGGNLAFYVRNPNNINNIAEVLRKALKNDAECRKITEGRGEVLEKYTWERHADLMLELFRHTAK</sequence>
<dbReference type="Pfam" id="PF13439">
    <property type="entry name" value="Glyco_transf_4"/>
    <property type="match status" value="1"/>
</dbReference>
<accession>A0A1G2HIG3</accession>
<name>A0A1G2HIG3_9BACT</name>
<dbReference type="Pfam" id="PF00534">
    <property type="entry name" value="Glycos_transf_1"/>
    <property type="match status" value="1"/>
</dbReference>
<dbReference type="SUPFAM" id="SSF53756">
    <property type="entry name" value="UDP-Glycosyltransferase/glycogen phosphorylase"/>
    <property type="match status" value="1"/>
</dbReference>
<protein>
    <recommendedName>
        <fullName evidence="6">Glycosyl transferase family 1 domain-containing protein</fullName>
    </recommendedName>
</protein>
<evidence type="ECO:0000313" key="4">
    <source>
        <dbReference type="EMBL" id="OGZ62189.1"/>
    </source>
</evidence>